<dbReference type="PANTHER" id="PTHR37984">
    <property type="entry name" value="PROTEIN CBG26694"/>
    <property type="match status" value="1"/>
</dbReference>
<dbReference type="InterPro" id="IPR041373">
    <property type="entry name" value="RT_RNaseH"/>
</dbReference>
<feature type="region of interest" description="Disordered" evidence="7">
    <location>
        <begin position="714"/>
        <end position="768"/>
    </location>
</feature>
<keyword evidence="5" id="KW-0378">Hydrolase</keyword>
<keyword evidence="6" id="KW-0695">RNA-directed DNA polymerase</keyword>
<evidence type="ECO:0000313" key="9">
    <source>
        <dbReference type="EMBL" id="RDB30586.1"/>
    </source>
</evidence>
<evidence type="ECO:0000256" key="5">
    <source>
        <dbReference type="ARBA" id="ARBA00022801"/>
    </source>
</evidence>
<feature type="compositionally biased region" description="Basic and acidic residues" evidence="7">
    <location>
        <begin position="291"/>
        <end position="304"/>
    </location>
</feature>
<feature type="domain" description="Reverse transcriptase RNase H-like" evidence="8">
    <location>
        <begin position="1396"/>
        <end position="1472"/>
    </location>
</feature>
<dbReference type="GO" id="GO:0016787">
    <property type="term" value="F:hydrolase activity"/>
    <property type="evidence" value="ECO:0007669"/>
    <property type="project" value="UniProtKB-KW"/>
</dbReference>
<evidence type="ECO:0000256" key="1">
    <source>
        <dbReference type="ARBA" id="ARBA00022679"/>
    </source>
</evidence>
<dbReference type="Proteomes" id="UP000076154">
    <property type="component" value="Unassembled WGS sequence"/>
</dbReference>
<feature type="compositionally biased region" description="Polar residues" evidence="7">
    <location>
        <begin position="448"/>
        <end position="458"/>
    </location>
</feature>
<reference evidence="9" key="1">
    <citation type="submission" date="2018-04" db="EMBL/GenBank/DDBJ databases">
        <title>Whole genome sequencing of Hypsizygus marmoreus.</title>
        <authorList>
            <person name="Choi I.-G."/>
            <person name="Min B."/>
            <person name="Kim J.-G."/>
            <person name="Kim S."/>
            <person name="Oh Y.-L."/>
            <person name="Kong W.-S."/>
            <person name="Park H."/>
            <person name="Jeong J."/>
            <person name="Song E.-S."/>
        </authorList>
    </citation>
    <scope>NUCLEOTIDE SEQUENCE [LARGE SCALE GENOMIC DNA]</scope>
    <source>
        <strain evidence="9">51987-8</strain>
    </source>
</reference>
<feature type="compositionally biased region" description="Acidic residues" evidence="7">
    <location>
        <begin position="462"/>
        <end position="475"/>
    </location>
</feature>
<organism evidence="9 10">
    <name type="scientific">Hypsizygus marmoreus</name>
    <name type="common">White beech mushroom</name>
    <name type="synonym">Agaricus marmoreus</name>
    <dbReference type="NCBI Taxonomy" id="39966"/>
    <lineage>
        <taxon>Eukaryota</taxon>
        <taxon>Fungi</taxon>
        <taxon>Dikarya</taxon>
        <taxon>Basidiomycota</taxon>
        <taxon>Agaricomycotina</taxon>
        <taxon>Agaricomycetes</taxon>
        <taxon>Agaricomycetidae</taxon>
        <taxon>Agaricales</taxon>
        <taxon>Tricholomatineae</taxon>
        <taxon>Lyophyllaceae</taxon>
        <taxon>Hypsizygus</taxon>
    </lineage>
</organism>
<dbReference type="InParanoid" id="A0A369KI31"/>
<evidence type="ECO:0000256" key="3">
    <source>
        <dbReference type="ARBA" id="ARBA00022722"/>
    </source>
</evidence>
<feature type="compositionally biased region" description="Basic and acidic residues" evidence="7">
    <location>
        <begin position="419"/>
        <end position="444"/>
    </location>
</feature>
<keyword evidence="10" id="KW-1185">Reference proteome</keyword>
<feature type="compositionally biased region" description="Polar residues" evidence="7">
    <location>
        <begin position="357"/>
        <end position="368"/>
    </location>
</feature>
<feature type="compositionally biased region" description="Basic and acidic residues" evidence="7">
    <location>
        <begin position="1"/>
        <end position="31"/>
    </location>
</feature>
<dbReference type="CDD" id="cd00303">
    <property type="entry name" value="retropepsin_like"/>
    <property type="match status" value="1"/>
</dbReference>
<keyword evidence="2" id="KW-0548">Nucleotidyltransferase</keyword>
<dbReference type="CDD" id="cd09274">
    <property type="entry name" value="RNase_HI_RT_Ty3"/>
    <property type="match status" value="1"/>
</dbReference>
<evidence type="ECO:0000256" key="4">
    <source>
        <dbReference type="ARBA" id="ARBA00022759"/>
    </source>
</evidence>
<protein>
    <recommendedName>
        <fullName evidence="8">Reverse transcriptase RNase H-like domain-containing protein</fullName>
    </recommendedName>
</protein>
<evidence type="ECO:0000256" key="6">
    <source>
        <dbReference type="ARBA" id="ARBA00022918"/>
    </source>
</evidence>
<keyword evidence="4" id="KW-0255">Endonuclease</keyword>
<feature type="region of interest" description="Disordered" evidence="7">
    <location>
        <begin position="1"/>
        <end position="34"/>
    </location>
</feature>
<gene>
    <name evidence="9" type="ORF">Hypma_005926</name>
</gene>
<keyword evidence="1" id="KW-0808">Transferase</keyword>
<dbReference type="Pfam" id="PF17917">
    <property type="entry name" value="RT_RNaseH"/>
    <property type="match status" value="1"/>
</dbReference>
<evidence type="ECO:0000313" key="10">
    <source>
        <dbReference type="Proteomes" id="UP000076154"/>
    </source>
</evidence>
<feature type="compositionally biased region" description="Basic and acidic residues" evidence="7">
    <location>
        <begin position="259"/>
        <end position="284"/>
    </location>
</feature>
<dbReference type="InterPro" id="IPR043502">
    <property type="entry name" value="DNA/RNA_pol_sf"/>
</dbReference>
<dbReference type="GO" id="GO:0003964">
    <property type="term" value="F:RNA-directed DNA polymerase activity"/>
    <property type="evidence" value="ECO:0007669"/>
    <property type="project" value="UniProtKB-KW"/>
</dbReference>
<feature type="region of interest" description="Disordered" evidence="7">
    <location>
        <begin position="247"/>
        <end position="317"/>
    </location>
</feature>
<evidence type="ECO:0000256" key="7">
    <source>
        <dbReference type="SAM" id="MobiDB-lite"/>
    </source>
</evidence>
<dbReference type="GO" id="GO:0004519">
    <property type="term" value="F:endonuclease activity"/>
    <property type="evidence" value="ECO:0007669"/>
    <property type="project" value="UniProtKB-KW"/>
</dbReference>
<feature type="region of interest" description="Disordered" evidence="7">
    <location>
        <begin position="333"/>
        <end position="508"/>
    </location>
</feature>
<keyword evidence="3" id="KW-0540">Nuclease</keyword>
<feature type="compositionally biased region" description="Polar residues" evidence="7">
    <location>
        <begin position="719"/>
        <end position="734"/>
    </location>
</feature>
<evidence type="ECO:0000259" key="8">
    <source>
        <dbReference type="Pfam" id="PF17917"/>
    </source>
</evidence>
<feature type="compositionally biased region" description="Basic and acidic residues" evidence="7">
    <location>
        <begin position="393"/>
        <end position="405"/>
    </location>
</feature>
<dbReference type="SUPFAM" id="SSF56672">
    <property type="entry name" value="DNA/RNA polymerases"/>
    <property type="match status" value="1"/>
</dbReference>
<feature type="compositionally biased region" description="Basic and acidic residues" evidence="7">
    <location>
        <begin position="333"/>
        <end position="356"/>
    </location>
</feature>
<dbReference type="PANTHER" id="PTHR37984:SF5">
    <property type="entry name" value="PROTEIN NYNRIN-LIKE"/>
    <property type="match status" value="1"/>
</dbReference>
<name>A0A369KI31_HYPMA</name>
<dbReference type="EMBL" id="LUEZ02000004">
    <property type="protein sequence ID" value="RDB30586.1"/>
    <property type="molecule type" value="Genomic_DNA"/>
</dbReference>
<comment type="caution">
    <text evidence="9">The sequence shown here is derived from an EMBL/GenBank/DDBJ whole genome shotgun (WGS) entry which is preliminary data.</text>
</comment>
<accession>A0A369KI31</accession>
<sequence>MTNTRLEDKLEDSEKPKDEHEVKRESKEKQLDPNTKAMIDDLWTKFNDEDEEIGSTADRLKMYAGKMTLEIRDIEDRGIDMNRNTSRFALVSMLSVPLEITVTELQDNLNSLGELAKRKSIFKVDPFDMFTHSLRGASSLDEINAAWVGLQKRIILAGKNLRKYESEITSEEPFTSPTSTNPELYAPLDSTRGIEARINYVLGNIPHHREDFTDSVANALRDSKVDKVGIPAPSLLLRAFPERKPERNPKVVRYSSTGKKVETDPDDWRDTSTIDPKGKGRQYEDLEEKTEEVRNPFDKPHDPSHPQGPSYAKFSPLLGPSVSFKSSDEFFGDKDRFNAHEQPPHFEENVLWKDKSTSSSKRGYTPNNWGWYHNGRGKRKGKHGFYNEDELKDDNFRPKEEESSSRHPTAHNSDPPPTRNREDPPRKAFKQSRERKRDRERKDEDQGDNTNWNSNNSRQDPDPDPSDSSSSDDDDPGRNTSKKGYRENSSGQQGPPGSPNPEAPYGTIVPTIKPDIKTEDLPSWDGKPYSAVQYFSDIQELAEMGGHLPRALGYWLWTRLKPNSDVRRWFTLLDPESKAWAKSHYRNYLRMIKDNFLGKSWQLDINHEFNSQTFRQTGHEYETPRGYIQRRVLYTRMLSSADDGGKDEVHIVLLRVPLSWHSVIQASSIERTIDLYAAISDNEKALVHASRMSSSNVVTSDNLVSMLRRVGVSVEQGKHNPTISGNRSRNQPPNKTAYAMTQGGENDDQSSSNEDSEPRSITSLHDEAGSDALLRNVYQNFTRRQRDPPADGYPFPKNDHVVTKLNRQPPSPCKVCGSANHWDKECPDWDTYLAARKRSAKWVTIEEDISPLETQYSSAYNALRDMRVSENLQGPEEGSSKTAGFETATPEVLHTRSELQGCKTATRVFSDKVQPDEQHKPITRLQDCPTSKTNHKTTVEEIEDEYWANDGKMPTARVHLLETEEEHPDDSFDKPDYNHLEEVRPTEAMSSETRFTLPRHDFKRHPETYEDWIPSPDGPIMRLPKKRISPAGRSAMGISVLSMKGWVGNTYGKKIDLRLDSGADITLISDEFYKSLVSPPPLQKGMRLKLWQLTEKNTEILGFIRIPIFVEDENGRLLETEAEAYVVPGMTVPLLLGEDYQVAYEICPVRNAHEGTKILFGQNGPSVLAEAVESTKDFHRLRQSAYLTANFIRAKLHRRNQAKRTRQRRWAEPKENVIRASRDYKIRPHETRNISIEGNLGENREWLVEKNLLASGGDEYFAIPNVLISTACPMVPVSNTSSHPKYVRRGDILGTISDPSRFFDVPKNLQSLEGQLNKAAMISTIIQARTAAETDQAHPTSHLSVSKDTPDIAVELEQDQYGPKTAAMPDPEVYASANMKQHLDWSTTFDATTVHVERVIGYWSRTFKGAEQRYATTEREALAAKEGLVKFQPFIEGETVTLVTDHAALQWARTYENSNRRLAAWGAVFAAFNNLVIVHRAGRVHSNVDPLSRLPRRPPDHISPEPSNEPSIQASDGWREVQEDVFNKEPAKQATFVAWDVRDCIEGMASGWAITRASTHRSNIPSIVENLPAEVPTNTDTDNAGDELEQPRGYKEMFEQPDGHPYLHVKMDHETLQRV</sequence>
<dbReference type="STRING" id="39966.A0A369KI31"/>
<feature type="compositionally biased region" description="Polar residues" evidence="7">
    <location>
        <begin position="1505"/>
        <end position="1514"/>
    </location>
</feature>
<dbReference type="OrthoDB" id="3061185at2759"/>
<dbReference type="InterPro" id="IPR050951">
    <property type="entry name" value="Retrovirus_Pol_polyprotein"/>
</dbReference>
<evidence type="ECO:0000256" key="2">
    <source>
        <dbReference type="ARBA" id="ARBA00022695"/>
    </source>
</evidence>
<feature type="region of interest" description="Disordered" evidence="7">
    <location>
        <begin position="1488"/>
        <end position="1515"/>
    </location>
</feature>
<proteinExistence type="predicted"/>